<dbReference type="InterPro" id="IPR011010">
    <property type="entry name" value="DNA_brk_join_enz"/>
</dbReference>
<dbReference type="SUPFAM" id="SSF54001">
    <property type="entry name" value="Cysteine proteinases"/>
    <property type="match status" value="1"/>
</dbReference>
<evidence type="ECO:0000256" key="4">
    <source>
        <dbReference type="ARBA" id="ARBA00023172"/>
    </source>
</evidence>
<dbReference type="GO" id="GO:0015074">
    <property type="term" value="P:DNA integration"/>
    <property type="evidence" value="ECO:0007669"/>
    <property type="project" value="InterPro"/>
</dbReference>
<feature type="region of interest" description="Disordered" evidence="5">
    <location>
        <begin position="320"/>
        <end position="349"/>
    </location>
</feature>
<dbReference type="Gene3D" id="1.10.443.10">
    <property type="entry name" value="Intergrase catalytic core"/>
    <property type="match status" value="1"/>
</dbReference>
<dbReference type="GeneID" id="26904833"/>
<reference evidence="7 9" key="1">
    <citation type="submission" date="2015-07" db="EMBL/GenBank/DDBJ databases">
        <title>High-quality genome of monoxenous trypanosomatid Leptomonas pyrrhocoris.</title>
        <authorList>
            <person name="Flegontov P."/>
            <person name="Butenko A."/>
            <person name="Firsov S."/>
            <person name="Vlcek C."/>
            <person name="Logacheva M.D."/>
            <person name="Field M."/>
            <person name="Filatov D."/>
            <person name="Flegontova O."/>
            <person name="Gerasimov E."/>
            <person name="Jackson A.P."/>
            <person name="Kelly S."/>
            <person name="Opperdoes F."/>
            <person name="O'Reilly A."/>
            <person name="Votypka J."/>
            <person name="Yurchenko V."/>
            <person name="Lukes J."/>
        </authorList>
    </citation>
    <scope>NUCLEOTIDE SEQUENCE [LARGE SCALE GENOMIC DNA]</scope>
    <source>
        <strain evidence="7">H10</strain>
    </source>
</reference>
<accession>A0A0M9FZX3</accession>
<dbReference type="GO" id="GO:0006508">
    <property type="term" value="P:proteolysis"/>
    <property type="evidence" value="ECO:0007669"/>
    <property type="project" value="UniProtKB-KW"/>
</dbReference>
<feature type="compositionally biased region" description="Polar residues" evidence="5">
    <location>
        <begin position="320"/>
        <end position="333"/>
    </location>
</feature>
<name>A0A0M9FZX3_LEPPY</name>
<dbReference type="GeneID" id="26905666"/>
<dbReference type="InterPro" id="IPR038765">
    <property type="entry name" value="Papain-like_cys_pep_sf"/>
</dbReference>
<comment type="caution">
    <text evidence="7">The sequence shown here is derived from an EMBL/GenBank/DDBJ whole genome shotgun (WGS) entry which is preliminary data.</text>
</comment>
<evidence type="ECO:0000256" key="2">
    <source>
        <dbReference type="ARBA" id="ARBA00022670"/>
    </source>
</evidence>
<proteinExistence type="inferred from homology"/>
<protein>
    <submittedName>
        <fullName evidence="7">TATE DNA Transposon</fullName>
    </submittedName>
</protein>
<evidence type="ECO:0000313" key="9">
    <source>
        <dbReference type="Proteomes" id="UP000037923"/>
    </source>
</evidence>
<dbReference type="PROSITE" id="PS50600">
    <property type="entry name" value="ULP_PROTEASE"/>
    <property type="match status" value="1"/>
</dbReference>
<evidence type="ECO:0000256" key="5">
    <source>
        <dbReference type="SAM" id="MobiDB-lite"/>
    </source>
</evidence>
<dbReference type="SUPFAM" id="SSF56349">
    <property type="entry name" value="DNA breaking-rejoining enzymes"/>
    <property type="match status" value="1"/>
</dbReference>
<feature type="domain" description="Ubiquitin-like protease family profile" evidence="6">
    <location>
        <begin position="1"/>
        <end position="114"/>
    </location>
</feature>
<evidence type="ECO:0000259" key="6">
    <source>
        <dbReference type="PROSITE" id="PS50600"/>
    </source>
</evidence>
<dbReference type="RefSeq" id="XP_015657999.1">
    <property type="nucleotide sequence ID" value="XM_015803357.1"/>
</dbReference>
<evidence type="ECO:0000313" key="7">
    <source>
        <dbReference type="EMBL" id="KPA79560.1"/>
    </source>
</evidence>
<keyword evidence="9" id="KW-1185">Reference proteome</keyword>
<evidence type="ECO:0000313" key="8">
    <source>
        <dbReference type="EMBL" id="KPA81206.1"/>
    </source>
</evidence>
<dbReference type="InterPro" id="IPR003653">
    <property type="entry name" value="Peptidase_C48_C"/>
</dbReference>
<dbReference type="EMBL" id="LGTL01000010">
    <property type="protein sequence ID" value="KPA79560.1"/>
    <property type="molecule type" value="Genomic_DNA"/>
</dbReference>
<gene>
    <name evidence="8" type="ORF">ABB37_04542</name>
    <name evidence="7" type="ORF">ABB37_05376</name>
</gene>
<dbReference type="AlphaFoldDB" id="A0A0M9FZX3"/>
<evidence type="ECO:0000256" key="3">
    <source>
        <dbReference type="ARBA" id="ARBA00022801"/>
    </source>
</evidence>
<dbReference type="GO" id="GO:0006310">
    <property type="term" value="P:DNA recombination"/>
    <property type="evidence" value="ECO:0007669"/>
    <property type="project" value="UniProtKB-KW"/>
</dbReference>
<dbReference type="VEuPathDB" id="TriTrypDB:LpyrH10_07_3490"/>
<dbReference type="Gene3D" id="3.40.395.10">
    <property type="entry name" value="Adenoviral Proteinase, Chain A"/>
    <property type="match status" value="1"/>
</dbReference>
<organism evidence="7 9">
    <name type="scientific">Leptomonas pyrrhocoris</name>
    <name type="common">Firebug parasite</name>
    <dbReference type="NCBI Taxonomy" id="157538"/>
    <lineage>
        <taxon>Eukaryota</taxon>
        <taxon>Discoba</taxon>
        <taxon>Euglenozoa</taxon>
        <taxon>Kinetoplastea</taxon>
        <taxon>Metakinetoplastina</taxon>
        <taxon>Trypanosomatida</taxon>
        <taxon>Trypanosomatidae</taxon>
        <taxon>Leishmaniinae</taxon>
        <taxon>Leptomonas</taxon>
    </lineage>
</organism>
<dbReference type="GO" id="GO:0008234">
    <property type="term" value="F:cysteine-type peptidase activity"/>
    <property type="evidence" value="ECO:0007669"/>
    <property type="project" value="InterPro"/>
</dbReference>
<dbReference type="InterPro" id="IPR013762">
    <property type="entry name" value="Integrase-like_cat_sf"/>
</dbReference>
<dbReference type="VEuPathDB" id="TriTrypDB:LpyrH10_10_1450"/>
<keyword evidence="2" id="KW-0645">Protease</keyword>
<evidence type="ECO:0000256" key="1">
    <source>
        <dbReference type="ARBA" id="ARBA00005234"/>
    </source>
</evidence>
<dbReference type="RefSeq" id="XP_015659645.1">
    <property type="nucleotide sequence ID" value="XM_015802244.1"/>
</dbReference>
<keyword evidence="3" id="KW-0378">Hydrolase</keyword>
<dbReference type="Proteomes" id="UP000037923">
    <property type="component" value="Unassembled WGS sequence"/>
</dbReference>
<keyword evidence="4" id="KW-0233">DNA recombination</keyword>
<sequence>MPRKRYIKCTRLFSVTKDRVKAVVKQVRETRENFYFPLHTRHHWLAGILMLDNDPTQLRLRVFDSAPSHVVRKEVKLAYKNIDPTIQISFVKCTRQERNSNDCGIYMLAHIFSDAMKERIVDPTTAPARVRPFLYKALKMKPGKKVFLENLRKLLGERTAQKTTTTSCVMKGGASDSDEDDILLRDLVAERRCDATRRAEQDERTQEILDEAEQHREALVRRNMTGFMASVALHRRCLGVKIALSVDALSMRKLRMHIETDDPNQILEMLPTAVHPYRGEVAEEDAAARPQDDPYILRKTEDGALPRTLRGVRFVLGITTRIQETTPATQRGNSRPRSSPSTPRDVEPRTNTYFALTEIAAEAQWGLYMPTAETPPSAEEVPDRARLLNEEAPGLNGRGSRPRGYVCPRHWRVYAGKPAKTSQAAWEKLSPHTRRQHRIAIEDLANMPHDLLALDLAAAAIRIIHRMAKLRKWKASTIVSKFATMHGALMHLPLYTDQPHPINLKESPEWTSAYGRWHQLMNSDIPNPPPFILKHQVDAAAYQLLSDPEARLFLMMMWSFAARPGDIGGLKPTDVHMQTPTRESYPVGLTYRKGKATHFRGPYPVASHLSRQDGAQLAHLLSQRPANSPLFKDPPAMKKKVRAALKSVVPELELASLRKGAVHRLARAKVAEEDIMRLTGHTSVITLRRYLNYSEQPTREAAMAQDSASALLRDPTP</sequence>
<comment type="similarity">
    <text evidence="1">Belongs to the peptidase C48 family.</text>
</comment>
<dbReference type="EMBL" id="LGTL01000007">
    <property type="protein sequence ID" value="KPA81206.1"/>
    <property type="molecule type" value="Genomic_DNA"/>
</dbReference>
<dbReference type="GO" id="GO:0003677">
    <property type="term" value="F:DNA binding"/>
    <property type="evidence" value="ECO:0007669"/>
    <property type="project" value="InterPro"/>
</dbReference>